<dbReference type="Proteomes" id="UP000599523">
    <property type="component" value="Unassembled WGS sequence"/>
</dbReference>
<evidence type="ECO:0000313" key="2">
    <source>
        <dbReference type="Proteomes" id="UP000599523"/>
    </source>
</evidence>
<dbReference type="InterPro" id="IPR050484">
    <property type="entry name" value="Transf_Hexapept/Carb_Anhydrase"/>
</dbReference>
<sequence>MPIYALGDREPQLGENTWVADNATVIGRVFTGRNVSIWYNVVIRGDNDPIIIGDNTNIQDGSILHNDDGVPLRIGADVTVGHMVMLHGCEIGDGSLIGINAVILNHAVIGKNCIIGANALIPEGKVIPDRSLVVGSPGRIIRELSDEDIASLKVNAANYVENAKLYAESARRID</sequence>
<dbReference type="InterPro" id="IPR011004">
    <property type="entry name" value="Trimer_LpxA-like_sf"/>
</dbReference>
<dbReference type="SUPFAM" id="SSF51161">
    <property type="entry name" value="Trimeric LpxA-like enzymes"/>
    <property type="match status" value="1"/>
</dbReference>
<organism evidence="1 2">
    <name type="scientific">Azoarcus taiwanensis</name>
    <dbReference type="NCBI Taxonomy" id="666964"/>
    <lineage>
        <taxon>Bacteria</taxon>
        <taxon>Pseudomonadati</taxon>
        <taxon>Pseudomonadota</taxon>
        <taxon>Betaproteobacteria</taxon>
        <taxon>Rhodocyclales</taxon>
        <taxon>Zoogloeaceae</taxon>
        <taxon>Azoarcus</taxon>
    </lineage>
</organism>
<dbReference type="AlphaFoldDB" id="A0A972J9V2"/>
<dbReference type="PANTHER" id="PTHR13061:SF29">
    <property type="entry name" value="GAMMA CARBONIC ANHYDRASE-LIKE 1, MITOCHONDRIAL-RELATED"/>
    <property type="match status" value="1"/>
</dbReference>
<proteinExistence type="predicted"/>
<comment type="caution">
    <text evidence="1">The sequence shown here is derived from an EMBL/GenBank/DDBJ whole genome shotgun (WGS) entry which is preliminary data.</text>
</comment>
<accession>A0A972J9V2</accession>
<dbReference type="Gene3D" id="2.160.10.10">
    <property type="entry name" value="Hexapeptide repeat proteins"/>
    <property type="match status" value="1"/>
</dbReference>
<gene>
    <name evidence="1" type="ORF">GPA21_18325</name>
</gene>
<evidence type="ECO:0000313" key="1">
    <source>
        <dbReference type="EMBL" id="NMG04911.1"/>
    </source>
</evidence>
<keyword evidence="2" id="KW-1185">Reference proteome</keyword>
<dbReference type="Pfam" id="PF00132">
    <property type="entry name" value="Hexapep"/>
    <property type="match status" value="1"/>
</dbReference>
<dbReference type="RefSeq" id="WP_168989541.1">
    <property type="nucleotide sequence ID" value="NZ_CAWPHM010000080.1"/>
</dbReference>
<name>A0A972J9V2_9RHOO</name>
<reference evidence="1" key="1">
    <citation type="submission" date="2019-12" db="EMBL/GenBank/DDBJ databases">
        <title>Comparative genomics gives insights into the taxonomy of the Azoarcus-Aromatoleum group and reveals separate origins of nif in the plant-associated Azoarcus and non-plant-associated Aromatoleum sub-groups.</title>
        <authorList>
            <person name="Lafos M."/>
            <person name="Maluk M."/>
            <person name="Batista M."/>
            <person name="Junghare M."/>
            <person name="Carmona M."/>
            <person name="Faoro H."/>
            <person name="Cruz L.M."/>
            <person name="Battistoni F."/>
            <person name="De Souza E."/>
            <person name="Pedrosa F."/>
            <person name="Chen W.-M."/>
            <person name="Poole P.S."/>
            <person name="Dixon R.A."/>
            <person name="James E.K."/>
        </authorList>
    </citation>
    <scope>NUCLEOTIDE SEQUENCE</scope>
    <source>
        <strain evidence="1">NSC3</strain>
    </source>
</reference>
<dbReference type="EMBL" id="WTVM01000172">
    <property type="protein sequence ID" value="NMG04911.1"/>
    <property type="molecule type" value="Genomic_DNA"/>
</dbReference>
<dbReference type="CDD" id="cd04645">
    <property type="entry name" value="LbH_gamma_CA_like"/>
    <property type="match status" value="1"/>
</dbReference>
<protein>
    <submittedName>
        <fullName evidence="1">Gamma carbonic anhydrase family protein</fullName>
    </submittedName>
</protein>
<dbReference type="InterPro" id="IPR001451">
    <property type="entry name" value="Hexapep"/>
</dbReference>
<dbReference type="InterPro" id="IPR047324">
    <property type="entry name" value="LbH_gamma_CA-like"/>
</dbReference>
<dbReference type="PANTHER" id="PTHR13061">
    <property type="entry name" value="DYNACTIN SUBUNIT P25"/>
    <property type="match status" value="1"/>
</dbReference>